<dbReference type="AlphaFoldDB" id="A0A9P4GV77"/>
<accession>A0A9P4GV77</accession>
<dbReference type="PANTHER" id="PTHR42715:SF5">
    <property type="entry name" value="BETA-GLUCOSIDASE M-RELATED"/>
    <property type="match status" value="1"/>
</dbReference>
<protein>
    <recommendedName>
        <fullName evidence="4">beta-glucosidase</fullName>
        <ecNumber evidence="4">3.2.1.21</ecNumber>
    </recommendedName>
</protein>
<comment type="similarity">
    <text evidence="3">Belongs to the glycosyl hydrolase 3 family.</text>
</comment>
<keyword evidence="8" id="KW-0326">Glycosidase</keyword>
<evidence type="ECO:0000256" key="4">
    <source>
        <dbReference type="ARBA" id="ARBA00012744"/>
    </source>
</evidence>
<evidence type="ECO:0000313" key="10">
    <source>
        <dbReference type="Proteomes" id="UP000799777"/>
    </source>
</evidence>
<evidence type="ECO:0000256" key="3">
    <source>
        <dbReference type="ARBA" id="ARBA00005336"/>
    </source>
</evidence>
<dbReference type="PANTHER" id="PTHR42715">
    <property type="entry name" value="BETA-GLUCOSIDASE"/>
    <property type="match status" value="1"/>
</dbReference>
<evidence type="ECO:0000256" key="2">
    <source>
        <dbReference type="ARBA" id="ARBA00004987"/>
    </source>
</evidence>
<evidence type="ECO:0000313" key="9">
    <source>
        <dbReference type="EMBL" id="KAF2022617.1"/>
    </source>
</evidence>
<proteinExistence type="inferred from homology"/>
<keyword evidence="5" id="KW-0732">Signal</keyword>
<dbReference type="InterPro" id="IPR036962">
    <property type="entry name" value="Glyco_hydro_3_N_sf"/>
</dbReference>
<gene>
    <name evidence="9" type="ORF">EK21DRAFT_105688</name>
</gene>
<evidence type="ECO:0000256" key="1">
    <source>
        <dbReference type="ARBA" id="ARBA00000448"/>
    </source>
</evidence>
<comment type="catalytic activity">
    <reaction evidence="1">
        <text>Hydrolysis of terminal, non-reducing beta-D-glucosyl residues with release of beta-D-glucose.</text>
        <dbReference type="EC" id="3.2.1.21"/>
    </reaction>
</comment>
<dbReference type="GO" id="GO:0008422">
    <property type="term" value="F:beta-glucosidase activity"/>
    <property type="evidence" value="ECO:0007669"/>
    <property type="project" value="UniProtKB-EC"/>
</dbReference>
<comment type="caution">
    <text evidence="9">The sequence shown here is derived from an EMBL/GenBank/DDBJ whole genome shotgun (WGS) entry which is preliminary data.</text>
</comment>
<keyword evidence="10" id="KW-1185">Reference proteome</keyword>
<evidence type="ECO:0000256" key="6">
    <source>
        <dbReference type="ARBA" id="ARBA00022801"/>
    </source>
</evidence>
<keyword evidence="6 9" id="KW-0378">Hydrolase</keyword>
<dbReference type="EMBL" id="ML978506">
    <property type="protein sequence ID" value="KAF2022617.1"/>
    <property type="molecule type" value="Genomic_DNA"/>
</dbReference>
<evidence type="ECO:0000256" key="7">
    <source>
        <dbReference type="ARBA" id="ARBA00023180"/>
    </source>
</evidence>
<keyword evidence="7" id="KW-0325">Glycoprotein</keyword>
<evidence type="ECO:0000256" key="5">
    <source>
        <dbReference type="ARBA" id="ARBA00022729"/>
    </source>
</evidence>
<dbReference type="InterPro" id="IPR017853">
    <property type="entry name" value="GH"/>
</dbReference>
<dbReference type="Proteomes" id="UP000799777">
    <property type="component" value="Unassembled WGS sequence"/>
</dbReference>
<evidence type="ECO:0000256" key="8">
    <source>
        <dbReference type="ARBA" id="ARBA00023295"/>
    </source>
</evidence>
<dbReference type="Gene3D" id="3.20.20.300">
    <property type="entry name" value="Glycoside hydrolase, family 3, N-terminal domain"/>
    <property type="match status" value="2"/>
</dbReference>
<dbReference type="SUPFAM" id="SSF51445">
    <property type="entry name" value="(Trans)glycosidases"/>
    <property type="match status" value="1"/>
</dbReference>
<comment type="pathway">
    <text evidence="2">Glycan metabolism; cellulose degradation.</text>
</comment>
<dbReference type="InterPro" id="IPR001764">
    <property type="entry name" value="Glyco_hydro_3_N"/>
</dbReference>
<dbReference type="OrthoDB" id="416222at2759"/>
<reference evidence="9" key="1">
    <citation type="journal article" date="2020" name="Stud. Mycol.">
        <title>101 Dothideomycetes genomes: a test case for predicting lifestyles and emergence of pathogens.</title>
        <authorList>
            <person name="Haridas S."/>
            <person name="Albert R."/>
            <person name="Binder M."/>
            <person name="Bloem J."/>
            <person name="Labutti K."/>
            <person name="Salamov A."/>
            <person name="Andreopoulos B."/>
            <person name="Baker S."/>
            <person name="Barry K."/>
            <person name="Bills G."/>
            <person name="Bluhm B."/>
            <person name="Cannon C."/>
            <person name="Castanera R."/>
            <person name="Culley D."/>
            <person name="Daum C."/>
            <person name="Ezra D."/>
            <person name="Gonzalez J."/>
            <person name="Henrissat B."/>
            <person name="Kuo A."/>
            <person name="Liang C."/>
            <person name="Lipzen A."/>
            <person name="Lutzoni F."/>
            <person name="Magnuson J."/>
            <person name="Mondo S."/>
            <person name="Nolan M."/>
            <person name="Ohm R."/>
            <person name="Pangilinan J."/>
            <person name="Park H.-J."/>
            <person name="Ramirez L."/>
            <person name="Alfaro M."/>
            <person name="Sun H."/>
            <person name="Tritt A."/>
            <person name="Yoshinaga Y."/>
            <person name="Zwiers L.-H."/>
            <person name="Turgeon B."/>
            <person name="Goodwin S."/>
            <person name="Spatafora J."/>
            <person name="Crous P."/>
            <person name="Grigoriev I."/>
        </authorList>
    </citation>
    <scope>NUCLEOTIDE SEQUENCE</scope>
    <source>
        <strain evidence="9">CBS 110217</strain>
    </source>
</reference>
<dbReference type="PRINTS" id="PR00133">
    <property type="entry name" value="GLHYDRLASE3"/>
</dbReference>
<name>A0A9P4GV77_9PLEO</name>
<dbReference type="InterPro" id="IPR050288">
    <property type="entry name" value="Cellulose_deg_GH3"/>
</dbReference>
<dbReference type="EC" id="3.2.1.21" evidence="4"/>
<sequence length="255" mass="27541">MGFNDAEFNGCNSKSGGVPRLGFPGYYLNNAENGVGGAEGVNAYPVALPIGASRNRELAYARGAHLGREFRRKGVNVALGPSLGPRGRSLKGGRSNDPYLTGVLISDTTAGMQKYVIADIKHIVGNEQETSRNVMCSYNRVNNSDSCQNKFGFHGLVVSDWFMQQNGVASALVGLGMVMPIAPYWTDGNLTKMVNNGSESIMRLDDMATCILAPWYKIGSHAQGVRRPGYGILASLTNEHEFIDARSPDTKPIMF</sequence>
<dbReference type="GO" id="GO:0009251">
    <property type="term" value="P:glucan catabolic process"/>
    <property type="evidence" value="ECO:0007669"/>
    <property type="project" value="TreeGrafter"/>
</dbReference>
<organism evidence="9 10">
    <name type="scientific">Setomelanomma holmii</name>
    <dbReference type="NCBI Taxonomy" id="210430"/>
    <lineage>
        <taxon>Eukaryota</taxon>
        <taxon>Fungi</taxon>
        <taxon>Dikarya</taxon>
        <taxon>Ascomycota</taxon>
        <taxon>Pezizomycotina</taxon>
        <taxon>Dothideomycetes</taxon>
        <taxon>Pleosporomycetidae</taxon>
        <taxon>Pleosporales</taxon>
        <taxon>Pleosporineae</taxon>
        <taxon>Phaeosphaeriaceae</taxon>
        <taxon>Setomelanomma</taxon>
    </lineage>
</organism>